<evidence type="ECO:0000313" key="5">
    <source>
        <dbReference type="EMBL" id="MBB4804562.1"/>
    </source>
</evidence>
<evidence type="ECO:0000256" key="3">
    <source>
        <dbReference type="RuleBase" id="RU000524"/>
    </source>
</evidence>
<organism evidence="5 6">
    <name type="scientific">Flavobacterium nitrogenifigens</name>
    <dbReference type="NCBI Taxonomy" id="1617283"/>
    <lineage>
        <taxon>Bacteria</taxon>
        <taxon>Pseudomonadati</taxon>
        <taxon>Bacteroidota</taxon>
        <taxon>Flavobacteriia</taxon>
        <taxon>Flavobacteriales</taxon>
        <taxon>Flavobacteriaceae</taxon>
        <taxon>Flavobacterium</taxon>
    </lineage>
</organism>
<dbReference type="Pfam" id="PF00436">
    <property type="entry name" value="SSB"/>
    <property type="match status" value="1"/>
</dbReference>
<dbReference type="PROSITE" id="PS50935">
    <property type="entry name" value="SSB"/>
    <property type="match status" value="1"/>
</dbReference>
<evidence type="ECO:0000256" key="1">
    <source>
        <dbReference type="ARBA" id="ARBA00023125"/>
    </source>
</evidence>
<evidence type="ECO:0000256" key="2">
    <source>
        <dbReference type="PIRNR" id="PIRNR002070"/>
    </source>
</evidence>
<dbReference type="RefSeq" id="WP_184167901.1">
    <property type="nucleotide sequence ID" value="NZ_JACHLD010000011.1"/>
</dbReference>
<dbReference type="InterPro" id="IPR012340">
    <property type="entry name" value="NA-bd_OB-fold"/>
</dbReference>
<keyword evidence="6" id="KW-1185">Reference proteome</keyword>
<dbReference type="CDD" id="cd04496">
    <property type="entry name" value="SSB_OBF"/>
    <property type="match status" value="1"/>
</dbReference>
<feature type="region of interest" description="Disordered" evidence="4">
    <location>
        <begin position="112"/>
        <end position="138"/>
    </location>
</feature>
<dbReference type="GO" id="GO:0006260">
    <property type="term" value="P:DNA replication"/>
    <property type="evidence" value="ECO:0007669"/>
    <property type="project" value="InterPro"/>
</dbReference>
<proteinExistence type="predicted"/>
<dbReference type="InterPro" id="IPR011344">
    <property type="entry name" value="ssDNA-bd"/>
</dbReference>
<sequence length="138" mass="15137">MEITGRVTADAVVRKAGEKEVVNFSIAVNDRYKPKGSAEYKEVTVYINCSYWLSVKTAEYIKKGAVVQVSGRIGQHVYINNEGNPVGSIDFHVNSLSILVFVKRIDDDQNVEKGSAKNAKSRKAAGSANENTPDDLPF</sequence>
<name>A0A7W7J1P7_9FLAO</name>
<reference evidence="5 6" key="1">
    <citation type="submission" date="2020-08" db="EMBL/GenBank/DDBJ databases">
        <title>Functional genomics of gut bacteria from endangered species of beetles.</title>
        <authorList>
            <person name="Carlos-Shanley C."/>
        </authorList>
    </citation>
    <scope>NUCLEOTIDE SEQUENCE [LARGE SCALE GENOMIC DNA]</scope>
    <source>
        <strain evidence="5 6">S00142</strain>
    </source>
</reference>
<dbReference type="Gene3D" id="2.40.50.140">
    <property type="entry name" value="Nucleic acid-binding proteins"/>
    <property type="match status" value="1"/>
</dbReference>
<accession>A0A7W7J1P7</accession>
<keyword evidence="1 2" id="KW-0238">DNA-binding</keyword>
<protein>
    <recommendedName>
        <fullName evidence="2 3">Single-stranded DNA-binding protein</fullName>
    </recommendedName>
</protein>
<dbReference type="PIRSF" id="PIRSF002070">
    <property type="entry name" value="SSB"/>
    <property type="match status" value="1"/>
</dbReference>
<dbReference type="EMBL" id="JACHLD010000011">
    <property type="protein sequence ID" value="MBB4804562.1"/>
    <property type="molecule type" value="Genomic_DNA"/>
</dbReference>
<dbReference type="InterPro" id="IPR000424">
    <property type="entry name" value="Primosome_PriB/ssb"/>
</dbReference>
<dbReference type="Proteomes" id="UP000561681">
    <property type="component" value="Unassembled WGS sequence"/>
</dbReference>
<evidence type="ECO:0000256" key="4">
    <source>
        <dbReference type="SAM" id="MobiDB-lite"/>
    </source>
</evidence>
<dbReference type="SUPFAM" id="SSF50249">
    <property type="entry name" value="Nucleic acid-binding proteins"/>
    <property type="match status" value="1"/>
</dbReference>
<dbReference type="GO" id="GO:0003697">
    <property type="term" value="F:single-stranded DNA binding"/>
    <property type="evidence" value="ECO:0007669"/>
    <property type="project" value="InterPro"/>
</dbReference>
<dbReference type="AlphaFoldDB" id="A0A7W7J1P7"/>
<dbReference type="NCBIfam" id="TIGR00621">
    <property type="entry name" value="ssb"/>
    <property type="match status" value="1"/>
</dbReference>
<comment type="caution">
    <text evidence="5">The sequence shown here is derived from an EMBL/GenBank/DDBJ whole genome shotgun (WGS) entry which is preliminary data.</text>
</comment>
<evidence type="ECO:0000313" key="6">
    <source>
        <dbReference type="Proteomes" id="UP000561681"/>
    </source>
</evidence>
<gene>
    <name evidence="5" type="ORF">HNP37_004659</name>
</gene>